<comment type="cofactor">
    <cofactor evidence="1">
        <name>Fe cation</name>
        <dbReference type="ChEBI" id="CHEBI:24875"/>
    </cofactor>
</comment>
<sequence length="330" mass="35868">MSDGRLTEEHLEQFSRDGFLVLEGFSSPEEVAQLKARGEELVEAFDAENVSIFSTRRQESTTDRYFLDSASSVSCFFEEKAFDSEGKLVADKTRAINKIGHAMHDLDPVFRRWSRSPKVAAVMESLGFQRPLPVQSMLIFKQPYVGGEVVPHQDSSFIATDPLSCVGIWLALEDAMRSNGCLWALPGSHTKGVHRRFLRAPDGSVTFDADAPQLDDSGFVPVEVKAGSLVLLHGANVHRSSENSSPLSRHAYSMHIVEGAPGYAWQPDNWLQRRADVPFEPLYDHSSGSGSSSKRAPAFVHAAAACRAAAPSAVAPAAVGRPAAAGARPY</sequence>
<dbReference type="GO" id="GO:0051213">
    <property type="term" value="F:dioxygenase activity"/>
    <property type="evidence" value="ECO:0007669"/>
    <property type="project" value="UniProtKB-KW"/>
</dbReference>
<reference evidence="4 5" key="1">
    <citation type="journal article" date="2018" name="Plant J.">
        <title>Genome sequences of Chlorella sorokiniana UTEX 1602 and Micractinium conductrix SAG 241.80: implications to maltose excretion by a green alga.</title>
        <authorList>
            <person name="Arriola M.B."/>
            <person name="Velmurugan N."/>
            <person name="Zhang Y."/>
            <person name="Plunkett M.H."/>
            <person name="Hondzo H."/>
            <person name="Barney B.M."/>
        </authorList>
    </citation>
    <scope>NUCLEOTIDE SEQUENCE [LARGE SCALE GENOMIC DNA]</scope>
    <source>
        <strain evidence="4 5">SAG 241.80</strain>
    </source>
</reference>
<dbReference type="PANTHER" id="PTHR20883:SF15">
    <property type="entry name" value="PHYTANOYL-COA DIOXYGENASE DOMAIN-CONTAINING PROTEIN 1"/>
    <property type="match status" value="1"/>
</dbReference>
<name>A0A2P6VBL9_9CHLO</name>
<organism evidence="4 5">
    <name type="scientific">Micractinium conductrix</name>
    <dbReference type="NCBI Taxonomy" id="554055"/>
    <lineage>
        <taxon>Eukaryota</taxon>
        <taxon>Viridiplantae</taxon>
        <taxon>Chlorophyta</taxon>
        <taxon>core chlorophytes</taxon>
        <taxon>Trebouxiophyceae</taxon>
        <taxon>Chlorellales</taxon>
        <taxon>Chlorellaceae</taxon>
        <taxon>Chlorella clade</taxon>
        <taxon>Micractinium</taxon>
    </lineage>
</organism>
<dbReference type="STRING" id="554055.A0A2P6VBL9"/>
<keyword evidence="2" id="KW-0479">Metal-binding</keyword>
<dbReference type="InterPro" id="IPR008775">
    <property type="entry name" value="Phytyl_CoA_dOase-like"/>
</dbReference>
<evidence type="ECO:0000256" key="1">
    <source>
        <dbReference type="ARBA" id="ARBA00001962"/>
    </source>
</evidence>
<dbReference type="SUPFAM" id="SSF51197">
    <property type="entry name" value="Clavaminate synthase-like"/>
    <property type="match status" value="1"/>
</dbReference>
<keyword evidence="5" id="KW-1185">Reference proteome</keyword>
<dbReference type="OrthoDB" id="445007at2759"/>
<evidence type="ECO:0000256" key="2">
    <source>
        <dbReference type="ARBA" id="ARBA00022723"/>
    </source>
</evidence>
<protein>
    <submittedName>
        <fullName evidence="4">Phytanoyl-dioxygenase</fullName>
    </submittedName>
</protein>
<evidence type="ECO:0000256" key="3">
    <source>
        <dbReference type="ARBA" id="ARBA00023004"/>
    </source>
</evidence>
<evidence type="ECO:0000313" key="4">
    <source>
        <dbReference type="EMBL" id="PSC71492.1"/>
    </source>
</evidence>
<dbReference type="PANTHER" id="PTHR20883">
    <property type="entry name" value="PHYTANOYL-COA DIOXYGENASE DOMAIN CONTAINING 1"/>
    <property type="match status" value="1"/>
</dbReference>
<dbReference type="EMBL" id="LHPF02000014">
    <property type="protein sequence ID" value="PSC71492.1"/>
    <property type="molecule type" value="Genomic_DNA"/>
</dbReference>
<dbReference type="GO" id="GO:0046872">
    <property type="term" value="F:metal ion binding"/>
    <property type="evidence" value="ECO:0007669"/>
    <property type="project" value="UniProtKB-KW"/>
</dbReference>
<gene>
    <name evidence="4" type="ORF">C2E20_5178</name>
</gene>
<accession>A0A2P6VBL9</accession>
<dbReference type="Gene3D" id="2.60.120.620">
    <property type="entry name" value="q2cbj1_9rhob like domain"/>
    <property type="match status" value="1"/>
</dbReference>
<comment type="caution">
    <text evidence="4">The sequence shown here is derived from an EMBL/GenBank/DDBJ whole genome shotgun (WGS) entry which is preliminary data.</text>
</comment>
<proteinExistence type="predicted"/>
<evidence type="ECO:0000313" key="5">
    <source>
        <dbReference type="Proteomes" id="UP000239649"/>
    </source>
</evidence>
<dbReference type="Pfam" id="PF05721">
    <property type="entry name" value="PhyH"/>
    <property type="match status" value="1"/>
</dbReference>
<keyword evidence="3" id="KW-0408">Iron</keyword>
<dbReference type="Proteomes" id="UP000239649">
    <property type="component" value="Unassembled WGS sequence"/>
</dbReference>
<dbReference type="AlphaFoldDB" id="A0A2P6VBL9"/>